<comment type="caution">
    <text evidence="2">The sequence shown here is derived from an EMBL/GenBank/DDBJ whole genome shotgun (WGS) entry which is preliminary data.</text>
</comment>
<organism evidence="2 3">
    <name type="scientific">Akkermansia muciniphila</name>
    <dbReference type="NCBI Taxonomy" id="239935"/>
    <lineage>
        <taxon>Bacteria</taxon>
        <taxon>Pseudomonadati</taxon>
        <taxon>Verrucomicrobiota</taxon>
        <taxon>Verrucomicrobiia</taxon>
        <taxon>Verrucomicrobiales</taxon>
        <taxon>Akkermansiaceae</taxon>
        <taxon>Akkermansia</taxon>
    </lineage>
</organism>
<sequence>MNIKTLKILIPPFLLAVMLGGIYLMPRKGEVQDSSISMNLPTGMSPDGWHGTRRQESEQERDILAPDTEFSKADYVQEIPISLDAPETAPVMCRVSIVKSGHDLNNSIHRPERCLPAQGHFNLTGTTVEVPVEGHGTIRMTKLKSQQNITPDEPQPVILDSMHYYVFIGHRHMTEDHLARTLMDMKDRVLYGEDQRWCYFQISTAYGDKIKVPEEEARKQTERLISQLLSQLVKWNELGM</sequence>
<dbReference type="RefSeq" id="WP_102714529.1">
    <property type="nucleotide sequence ID" value="NZ_PJKA01000012.1"/>
</dbReference>
<gene>
    <name evidence="2" type="ORF">CXU22_08600</name>
</gene>
<evidence type="ECO:0000313" key="2">
    <source>
        <dbReference type="EMBL" id="PNC17790.1"/>
    </source>
</evidence>
<evidence type="ECO:0000313" key="3">
    <source>
        <dbReference type="Proteomes" id="UP000236000"/>
    </source>
</evidence>
<dbReference type="AlphaFoldDB" id="A0A2N8HD21"/>
<proteinExistence type="predicted"/>
<accession>A0A2N8HD21</accession>
<dbReference type="InterPro" id="IPR014263">
    <property type="entry name" value="Methanolan_biosynth_EpsI"/>
</dbReference>
<protein>
    <recommendedName>
        <fullName evidence="1">Methanolan biosynthesis EpsI domain-containing protein</fullName>
    </recommendedName>
</protein>
<dbReference type="OrthoDB" id="9769061at2"/>
<evidence type="ECO:0000259" key="1">
    <source>
        <dbReference type="Pfam" id="PF11984"/>
    </source>
</evidence>
<feature type="domain" description="Methanolan biosynthesis EpsI" evidence="1">
    <location>
        <begin position="13"/>
        <end position="232"/>
    </location>
</feature>
<reference evidence="2 3" key="1">
    <citation type="journal article" date="2017" name="BMC Genomics">
        <title>Genome sequencing of 39 Akkermansia muciniphila isolates reveals its population structure, genomic and functional diverisity, and global distribution in mammalian gut microbiotas.</title>
        <authorList>
            <person name="Guo X."/>
            <person name="Li S."/>
            <person name="Zhang J."/>
            <person name="Wu F."/>
            <person name="Li X."/>
            <person name="Wu D."/>
            <person name="Zhang M."/>
            <person name="Ou Z."/>
            <person name="Jie Z."/>
            <person name="Yan Q."/>
            <person name="Li P."/>
            <person name="Yi J."/>
            <person name="Peng Y."/>
        </authorList>
    </citation>
    <scope>NUCLEOTIDE SEQUENCE [LARGE SCALE GENOMIC DNA]</scope>
    <source>
        <strain evidence="2 3">GP24</strain>
    </source>
</reference>
<dbReference type="EMBL" id="PJKA01000012">
    <property type="protein sequence ID" value="PNC17790.1"/>
    <property type="molecule type" value="Genomic_DNA"/>
</dbReference>
<name>A0A2N8HD21_9BACT</name>
<dbReference type="Proteomes" id="UP000236000">
    <property type="component" value="Unassembled WGS sequence"/>
</dbReference>
<dbReference type="Pfam" id="PF11984">
    <property type="entry name" value="DUF3485"/>
    <property type="match status" value="1"/>
</dbReference>